<dbReference type="EMBL" id="LAZR01000277">
    <property type="protein sequence ID" value="KKN77548.1"/>
    <property type="molecule type" value="Genomic_DNA"/>
</dbReference>
<reference evidence="2" key="1">
    <citation type="journal article" date="2015" name="Nature">
        <title>Complex archaea that bridge the gap between prokaryotes and eukaryotes.</title>
        <authorList>
            <person name="Spang A."/>
            <person name="Saw J.H."/>
            <person name="Jorgensen S.L."/>
            <person name="Zaremba-Niedzwiedzka K."/>
            <person name="Martijn J."/>
            <person name="Lind A.E."/>
            <person name="van Eijk R."/>
            <person name="Schleper C."/>
            <person name="Guy L."/>
            <person name="Ettema T.J."/>
        </authorList>
    </citation>
    <scope>NUCLEOTIDE SEQUENCE</scope>
</reference>
<protein>
    <submittedName>
        <fullName evidence="2">Uncharacterized protein</fullName>
    </submittedName>
</protein>
<keyword evidence="1" id="KW-0812">Transmembrane</keyword>
<proteinExistence type="predicted"/>
<keyword evidence="1" id="KW-1133">Transmembrane helix</keyword>
<organism evidence="2">
    <name type="scientific">marine sediment metagenome</name>
    <dbReference type="NCBI Taxonomy" id="412755"/>
    <lineage>
        <taxon>unclassified sequences</taxon>
        <taxon>metagenomes</taxon>
        <taxon>ecological metagenomes</taxon>
    </lineage>
</organism>
<gene>
    <name evidence="2" type="ORF">LCGC14_0359630</name>
</gene>
<evidence type="ECO:0000313" key="2">
    <source>
        <dbReference type="EMBL" id="KKN77548.1"/>
    </source>
</evidence>
<sequence length="240" mass="25126">MFSPQIKEGKVKKRILDYLIMFVLVIFVSSAAAVYQNDIHKFVRIVFPQVTFGVGAEIDQGFTLDGNTEDFYGCLDDSADTFILGLGAACGTTPAVTISDSGTAVPTVKLTGQISPVAIDTGASTAITLTGADCGLKTTIKDATPTIAYTLPAVSITGCSFEFVLGIDITADHTITAAAVSIIDGQMDINGTYLQCENEDAFTFKANAALVGAWTKVYSDGVKWNVRGASTGGTSITCTT</sequence>
<keyword evidence="1" id="KW-0472">Membrane</keyword>
<dbReference type="AlphaFoldDB" id="A0A0F9WGP8"/>
<accession>A0A0F9WGP8</accession>
<name>A0A0F9WGP8_9ZZZZ</name>
<evidence type="ECO:0000256" key="1">
    <source>
        <dbReference type="SAM" id="Phobius"/>
    </source>
</evidence>
<comment type="caution">
    <text evidence="2">The sequence shown here is derived from an EMBL/GenBank/DDBJ whole genome shotgun (WGS) entry which is preliminary data.</text>
</comment>
<feature type="transmembrane region" description="Helical" evidence="1">
    <location>
        <begin position="15"/>
        <end position="35"/>
    </location>
</feature>